<evidence type="ECO:0000313" key="2">
    <source>
        <dbReference type="Proteomes" id="UP000250235"/>
    </source>
</evidence>
<dbReference type="EMBL" id="KV001692">
    <property type="protein sequence ID" value="KZV38868.1"/>
    <property type="molecule type" value="Genomic_DNA"/>
</dbReference>
<proteinExistence type="predicted"/>
<organism evidence="1 2">
    <name type="scientific">Dorcoceras hygrometricum</name>
    <dbReference type="NCBI Taxonomy" id="472368"/>
    <lineage>
        <taxon>Eukaryota</taxon>
        <taxon>Viridiplantae</taxon>
        <taxon>Streptophyta</taxon>
        <taxon>Embryophyta</taxon>
        <taxon>Tracheophyta</taxon>
        <taxon>Spermatophyta</taxon>
        <taxon>Magnoliopsida</taxon>
        <taxon>eudicotyledons</taxon>
        <taxon>Gunneridae</taxon>
        <taxon>Pentapetalae</taxon>
        <taxon>asterids</taxon>
        <taxon>lamiids</taxon>
        <taxon>Lamiales</taxon>
        <taxon>Gesneriaceae</taxon>
        <taxon>Didymocarpoideae</taxon>
        <taxon>Trichosporeae</taxon>
        <taxon>Loxocarpinae</taxon>
        <taxon>Dorcoceras</taxon>
    </lineage>
</organism>
<protein>
    <submittedName>
        <fullName evidence="1">LOB domain-containing protein 22-like</fullName>
    </submittedName>
</protein>
<accession>A0A2Z7BZ45</accession>
<dbReference type="Proteomes" id="UP000250235">
    <property type="component" value="Unassembled WGS sequence"/>
</dbReference>
<sequence length="153" mass="17965">MPSHKRSKKPQKIHVDLIPLVLNILLVQQWIRISLLDCSGSLKIFVPHNAHTRIKGKLNMHWMFEIFTLDDLVPKSDQSSREVALQCLNLDQRLIQSMIEIPTSLPVCTRKLAKISRKESSCQDDRNKVRQWDDGDDNRKWRIEAREERESEL</sequence>
<dbReference type="AlphaFoldDB" id="A0A2Z7BZ45"/>
<reference evidence="1 2" key="1">
    <citation type="journal article" date="2015" name="Proc. Natl. Acad. Sci. U.S.A.">
        <title>The resurrection genome of Boea hygrometrica: A blueprint for survival of dehydration.</title>
        <authorList>
            <person name="Xiao L."/>
            <person name="Yang G."/>
            <person name="Zhang L."/>
            <person name="Yang X."/>
            <person name="Zhao S."/>
            <person name="Ji Z."/>
            <person name="Zhou Q."/>
            <person name="Hu M."/>
            <person name="Wang Y."/>
            <person name="Chen M."/>
            <person name="Xu Y."/>
            <person name="Jin H."/>
            <person name="Xiao X."/>
            <person name="Hu G."/>
            <person name="Bao F."/>
            <person name="Hu Y."/>
            <person name="Wan P."/>
            <person name="Li L."/>
            <person name="Deng X."/>
            <person name="Kuang T."/>
            <person name="Xiang C."/>
            <person name="Zhu J.K."/>
            <person name="Oliver M.J."/>
            <person name="He Y."/>
        </authorList>
    </citation>
    <scope>NUCLEOTIDE SEQUENCE [LARGE SCALE GENOMIC DNA]</scope>
    <source>
        <strain evidence="2">cv. XS01</strain>
    </source>
</reference>
<evidence type="ECO:0000313" key="1">
    <source>
        <dbReference type="EMBL" id="KZV38868.1"/>
    </source>
</evidence>
<gene>
    <name evidence="1" type="ORF">F511_06926</name>
</gene>
<name>A0A2Z7BZ45_9LAMI</name>
<keyword evidence="2" id="KW-1185">Reference proteome</keyword>